<dbReference type="EMBL" id="AAQH01000005">
    <property type="protein sequence ID" value="EAT12678.1"/>
    <property type="molecule type" value="Genomic_DNA"/>
</dbReference>
<dbReference type="SUPFAM" id="SSF52540">
    <property type="entry name" value="P-loop containing nucleoside triphosphate hydrolases"/>
    <property type="match status" value="1"/>
</dbReference>
<dbReference type="AlphaFoldDB" id="Q1N3B3"/>
<keyword evidence="3" id="KW-0804">Transcription</keyword>
<evidence type="ECO:0000256" key="3">
    <source>
        <dbReference type="ARBA" id="ARBA00023163"/>
    </source>
</evidence>
<proteinExistence type="predicted"/>
<dbReference type="PANTHER" id="PTHR44688">
    <property type="entry name" value="DNA-BINDING TRANSCRIPTIONAL ACTIVATOR DEVR_DOSR"/>
    <property type="match status" value="1"/>
</dbReference>
<protein>
    <submittedName>
        <fullName evidence="5">Regulatory protein, LuxR</fullName>
    </submittedName>
</protein>
<evidence type="ECO:0000313" key="5">
    <source>
        <dbReference type="EMBL" id="EAT12678.1"/>
    </source>
</evidence>
<keyword evidence="1" id="KW-0805">Transcription regulation</keyword>
<evidence type="ECO:0000259" key="4">
    <source>
        <dbReference type="PROSITE" id="PS50043"/>
    </source>
</evidence>
<dbReference type="Proteomes" id="UP000004263">
    <property type="component" value="Unassembled WGS sequence"/>
</dbReference>
<dbReference type="InterPro" id="IPR016032">
    <property type="entry name" value="Sig_transdc_resp-reg_C-effctor"/>
</dbReference>
<dbReference type="CDD" id="cd06170">
    <property type="entry name" value="LuxR_C_like"/>
    <property type="match status" value="1"/>
</dbReference>
<dbReference type="Pfam" id="PF00196">
    <property type="entry name" value="GerE"/>
    <property type="match status" value="1"/>
</dbReference>
<dbReference type="Gene3D" id="1.10.10.10">
    <property type="entry name" value="Winged helix-like DNA-binding domain superfamily/Winged helix DNA-binding domain"/>
    <property type="match status" value="1"/>
</dbReference>
<keyword evidence="6" id="KW-1185">Reference proteome</keyword>
<name>Q1N3B3_9GAMM</name>
<dbReference type="PANTHER" id="PTHR44688:SF16">
    <property type="entry name" value="DNA-BINDING TRANSCRIPTIONAL ACTIVATOR DEVR_DOSR"/>
    <property type="match status" value="1"/>
</dbReference>
<organism evidence="5 6">
    <name type="scientific">Bermanella marisrubri</name>
    <dbReference type="NCBI Taxonomy" id="207949"/>
    <lineage>
        <taxon>Bacteria</taxon>
        <taxon>Pseudomonadati</taxon>
        <taxon>Pseudomonadota</taxon>
        <taxon>Gammaproteobacteria</taxon>
        <taxon>Oceanospirillales</taxon>
        <taxon>Oceanospirillaceae</taxon>
        <taxon>Bermanella</taxon>
    </lineage>
</organism>
<accession>Q1N3B3</accession>
<dbReference type="RefSeq" id="WP_007018467.1">
    <property type="nucleotide sequence ID" value="NZ_CH724117.1"/>
</dbReference>
<dbReference type="PRINTS" id="PR00038">
    <property type="entry name" value="HTHLUXR"/>
</dbReference>
<evidence type="ECO:0000313" key="6">
    <source>
        <dbReference type="Proteomes" id="UP000004263"/>
    </source>
</evidence>
<keyword evidence="2" id="KW-0238">DNA-binding</keyword>
<dbReference type="STRING" id="207949.RED65_13377"/>
<dbReference type="Gene3D" id="1.25.40.10">
    <property type="entry name" value="Tetratricopeptide repeat domain"/>
    <property type="match status" value="1"/>
</dbReference>
<evidence type="ECO:0000256" key="2">
    <source>
        <dbReference type="ARBA" id="ARBA00023125"/>
    </source>
</evidence>
<reference evidence="5 6" key="1">
    <citation type="submission" date="2006-03" db="EMBL/GenBank/DDBJ databases">
        <authorList>
            <person name="Pinhassi J."/>
            <person name="Pedros-Alio C."/>
            <person name="Ferriera S."/>
            <person name="Johnson J."/>
            <person name="Kravitz S."/>
            <person name="Halpern A."/>
            <person name="Remington K."/>
            <person name="Beeson K."/>
            <person name="Tran B."/>
            <person name="Rogers Y.-H."/>
            <person name="Friedman R."/>
            <person name="Venter J.C."/>
        </authorList>
    </citation>
    <scope>NUCLEOTIDE SEQUENCE [LARGE SCALE GENOMIC DNA]</scope>
    <source>
        <strain evidence="5 6">RED65</strain>
    </source>
</reference>
<dbReference type="OrthoDB" id="561214at2"/>
<dbReference type="InterPro" id="IPR027417">
    <property type="entry name" value="P-loop_NTPase"/>
</dbReference>
<feature type="domain" description="HTH luxR-type" evidence="4">
    <location>
        <begin position="683"/>
        <end position="748"/>
    </location>
</feature>
<dbReference type="InterPro" id="IPR011990">
    <property type="entry name" value="TPR-like_helical_dom_sf"/>
</dbReference>
<dbReference type="GO" id="GO:0003677">
    <property type="term" value="F:DNA binding"/>
    <property type="evidence" value="ECO:0007669"/>
    <property type="project" value="UniProtKB-KW"/>
</dbReference>
<gene>
    <name evidence="5" type="ORF">RED65_13377</name>
</gene>
<dbReference type="InterPro" id="IPR036388">
    <property type="entry name" value="WH-like_DNA-bd_sf"/>
</dbReference>
<dbReference type="SMART" id="SM00421">
    <property type="entry name" value="HTH_LUXR"/>
    <property type="match status" value="1"/>
</dbReference>
<dbReference type="InterPro" id="IPR000792">
    <property type="entry name" value="Tscrpt_reg_LuxR_C"/>
</dbReference>
<comment type="caution">
    <text evidence="5">The sequence shown here is derived from an EMBL/GenBank/DDBJ whole genome shotgun (WGS) entry which is preliminary data.</text>
</comment>
<dbReference type="SUPFAM" id="SSF46894">
    <property type="entry name" value="C-terminal effector domain of the bipartite response regulators"/>
    <property type="match status" value="1"/>
</dbReference>
<dbReference type="PROSITE" id="PS00622">
    <property type="entry name" value="HTH_LUXR_1"/>
    <property type="match status" value="1"/>
</dbReference>
<evidence type="ECO:0000256" key="1">
    <source>
        <dbReference type="ARBA" id="ARBA00023015"/>
    </source>
</evidence>
<dbReference type="GO" id="GO:0006355">
    <property type="term" value="P:regulation of DNA-templated transcription"/>
    <property type="evidence" value="ECO:0007669"/>
    <property type="project" value="InterPro"/>
</dbReference>
<dbReference type="PROSITE" id="PS50043">
    <property type="entry name" value="HTH_LUXR_2"/>
    <property type="match status" value="1"/>
</dbReference>
<dbReference type="HOGENOM" id="CLU_369476_0_0_6"/>
<sequence length="753" mass="87813">MLKCEKKPIKTTLLVAGPGFGKTTYLHEHAHLIQQRNEFSVHLSVDITEKKPHEFTKKVLGELSQVSTGQSISVLLDDVHHLSEKEFTFLFSTLVDKLSCDDHIYIACRRMPNISLIQPDTVEIRLLQEPELLEKTEGIWPLMFYMQQKNWHQANIENQLDQYLESQWGDTLQEKDLSSLSVLASFSEISESLWRNLAPNGLSLSYVWQEYRYLLPNIAQQGHYRWVPEARQYLHKRFPLTIDERRTILERAADFWLRHGSFQMLIDTLYDNHEELLTYHSIIIPLVVALIFTRRFHQARYIIEQMQDVSTENDHKEVINILSNTLALFTVDDEERVEPLASLENMKLKNSVIHCVALVVSAYQSFYQGKLDETARKARDALLYMNQRQQTYLASLTEMLLIACDKYRGYTAQAVQQLLMAFNSKEENTKDPSWQNYATGMIIMYYEKNDLKGAESICEKLMPHINNACSTEVIIHVYLYYARILDLTGNVEKSFEYLVRLQRFLSMGNYPRYQGKLVAERMRQAVAKNDLKSIQYLNEKFNIDSLEIDQNSLILDVRDYLSQTWAMQLLYESCYQDVIDLLQPLRDELLKHDYHVRALVAEAQIIVAHWYLGKRARSKILLKQAVQFYGWLLFNRTLFDEAPLIIPILSNLISMGELQPSKQYLSTYRNILFPRYATDADDITARYNELTNKEKEVLMLLAQGLSNQEIADDMAVAATTIKWHLKNIYRKLSLDSRSAAVAYMHRIQPSHLI</sequence>